<keyword evidence="1" id="KW-0812">Transmembrane</keyword>
<keyword evidence="1" id="KW-0472">Membrane</keyword>
<dbReference type="Proteomes" id="UP000215914">
    <property type="component" value="Unassembled WGS sequence"/>
</dbReference>
<keyword evidence="3" id="KW-1185">Reference proteome</keyword>
<proteinExistence type="predicted"/>
<organism evidence="2 3">
    <name type="scientific">Helianthus annuus</name>
    <name type="common">Common sunflower</name>
    <dbReference type="NCBI Taxonomy" id="4232"/>
    <lineage>
        <taxon>Eukaryota</taxon>
        <taxon>Viridiplantae</taxon>
        <taxon>Streptophyta</taxon>
        <taxon>Embryophyta</taxon>
        <taxon>Tracheophyta</taxon>
        <taxon>Spermatophyta</taxon>
        <taxon>Magnoliopsida</taxon>
        <taxon>eudicotyledons</taxon>
        <taxon>Gunneridae</taxon>
        <taxon>Pentapetalae</taxon>
        <taxon>asterids</taxon>
        <taxon>campanulids</taxon>
        <taxon>Asterales</taxon>
        <taxon>Asteraceae</taxon>
        <taxon>Asteroideae</taxon>
        <taxon>Heliantheae alliance</taxon>
        <taxon>Heliantheae</taxon>
        <taxon>Helianthus</taxon>
    </lineage>
</organism>
<evidence type="ECO:0000256" key="1">
    <source>
        <dbReference type="SAM" id="Phobius"/>
    </source>
</evidence>
<sequence length="124" mass="14035">MNSNITKGYRVSVPVSNLLNRVCFPYRFGTNIHRFLASNTGAVSVPTSIEPYRTMYILYWYPLLGISVTVFSVPVGTDLIKSCSNVAMQVIVPFRLLFIHRVSDLFKFLIWEIASLPLSGGGWW</sequence>
<name>A0A9K3IJK0_HELAN</name>
<comment type="caution">
    <text evidence="2">The sequence shown here is derived from an EMBL/GenBank/DDBJ whole genome shotgun (WGS) entry which is preliminary data.</text>
</comment>
<gene>
    <name evidence="2" type="ORF">HanXRQr2_Chr07g0289181</name>
</gene>
<feature type="transmembrane region" description="Helical" evidence="1">
    <location>
        <begin position="56"/>
        <end position="73"/>
    </location>
</feature>
<reference evidence="2" key="1">
    <citation type="journal article" date="2017" name="Nature">
        <title>The sunflower genome provides insights into oil metabolism, flowering and Asterid evolution.</title>
        <authorList>
            <person name="Badouin H."/>
            <person name="Gouzy J."/>
            <person name="Grassa C.J."/>
            <person name="Murat F."/>
            <person name="Staton S.E."/>
            <person name="Cottret L."/>
            <person name="Lelandais-Briere C."/>
            <person name="Owens G.L."/>
            <person name="Carrere S."/>
            <person name="Mayjonade B."/>
            <person name="Legrand L."/>
            <person name="Gill N."/>
            <person name="Kane N.C."/>
            <person name="Bowers J.E."/>
            <person name="Hubner S."/>
            <person name="Bellec A."/>
            <person name="Berard A."/>
            <person name="Berges H."/>
            <person name="Blanchet N."/>
            <person name="Boniface M.C."/>
            <person name="Brunel D."/>
            <person name="Catrice O."/>
            <person name="Chaidir N."/>
            <person name="Claudel C."/>
            <person name="Donnadieu C."/>
            <person name="Faraut T."/>
            <person name="Fievet G."/>
            <person name="Helmstetter N."/>
            <person name="King M."/>
            <person name="Knapp S.J."/>
            <person name="Lai Z."/>
            <person name="Le Paslier M.C."/>
            <person name="Lippi Y."/>
            <person name="Lorenzon L."/>
            <person name="Mandel J.R."/>
            <person name="Marage G."/>
            <person name="Marchand G."/>
            <person name="Marquand E."/>
            <person name="Bret-Mestries E."/>
            <person name="Morien E."/>
            <person name="Nambeesan S."/>
            <person name="Nguyen T."/>
            <person name="Pegot-Espagnet P."/>
            <person name="Pouilly N."/>
            <person name="Raftis F."/>
            <person name="Sallet E."/>
            <person name="Schiex T."/>
            <person name="Thomas J."/>
            <person name="Vandecasteele C."/>
            <person name="Vares D."/>
            <person name="Vear F."/>
            <person name="Vautrin S."/>
            <person name="Crespi M."/>
            <person name="Mangin B."/>
            <person name="Burke J.M."/>
            <person name="Salse J."/>
            <person name="Munos S."/>
            <person name="Vincourt P."/>
            <person name="Rieseberg L.H."/>
            <person name="Langlade N.B."/>
        </authorList>
    </citation>
    <scope>NUCLEOTIDE SEQUENCE</scope>
    <source>
        <tissue evidence="2">Leaves</tissue>
    </source>
</reference>
<dbReference type="EMBL" id="MNCJ02000322">
    <property type="protein sequence ID" value="KAF5798129.1"/>
    <property type="molecule type" value="Genomic_DNA"/>
</dbReference>
<dbReference type="AlphaFoldDB" id="A0A9K3IJK0"/>
<evidence type="ECO:0000313" key="2">
    <source>
        <dbReference type="EMBL" id="KAF5798129.1"/>
    </source>
</evidence>
<accession>A0A9K3IJK0</accession>
<protein>
    <submittedName>
        <fullName evidence="2">Uncharacterized protein</fullName>
    </submittedName>
</protein>
<keyword evidence="1" id="KW-1133">Transmembrane helix</keyword>
<dbReference type="Gramene" id="mRNA:HanXRQr2_Chr07g0289181">
    <property type="protein sequence ID" value="mRNA:HanXRQr2_Chr07g0289181"/>
    <property type="gene ID" value="HanXRQr2_Chr07g0289181"/>
</dbReference>
<evidence type="ECO:0000313" key="3">
    <source>
        <dbReference type="Proteomes" id="UP000215914"/>
    </source>
</evidence>
<reference evidence="2" key="2">
    <citation type="submission" date="2020-06" db="EMBL/GenBank/DDBJ databases">
        <title>Helianthus annuus Genome sequencing and assembly Release 2.</title>
        <authorList>
            <person name="Gouzy J."/>
            <person name="Langlade N."/>
            <person name="Munos S."/>
        </authorList>
    </citation>
    <scope>NUCLEOTIDE SEQUENCE</scope>
    <source>
        <tissue evidence="2">Leaves</tissue>
    </source>
</reference>